<dbReference type="CDD" id="cd03806">
    <property type="entry name" value="GT4_ALG11-like"/>
    <property type="match status" value="1"/>
</dbReference>
<accession>A0AAD5K9D4</accession>
<dbReference type="PANTHER" id="PTHR45919:SF1">
    <property type="entry name" value="GDP-MAN:MAN(3)GLCNAC(2)-PP-DOL ALPHA-1,2-MANNOSYLTRANSFERASE"/>
    <property type="match status" value="1"/>
</dbReference>
<dbReference type="GO" id="GO:0004377">
    <property type="term" value="F:GDP-Man:Man(3)GlcNAc(2)-PP-Dol alpha-1,2-mannosyltransferase activity"/>
    <property type="evidence" value="ECO:0007669"/>
    <property type="project" value="UniProtKB-UniRule"/>
</dbReference>
<protein>
    <recommendedName>
        <fullName evidence="4 12">GDP-Man:Man(3)GlcNAc(2)-PP-Dol alpha-1,2-mannosyltransferase</fullName>
        <ecNumber evidence="3 12">2.4.1.131</ecNumber>
    </recommendedName>
</protein>
<dbReference type="InterPro" id="IPR038013">
    <property type="entry name" value="ALG11"/>
</dbReference>
<dbReference type="GO" id="GO:0006487">
    <property type="term" value="P:protein N-linked glycosylation"/>
    <property type="evidence" value="ECO:0007669"/>
    <property type="project" value="TreeGrafter"/>
</dbReference>
<name>A0AAD5K9D4_9FUNG</name>
<evidence type="ECO:0000256" key="4">
    <source>
        <dbReference type="ARBA" id="ARBA00022018"/>
    </source>
</evidence>
<dbReference type="InterPro" id="IPR031814">
    <property type="entry name" value="ALG11_N"/>
</dbReference>
<evidence type="ECO:0000256" key="3">
    <source>
        <dbReference type="ARBA" id="ARBA00012645"/>
    </source>
</evidence>
<evidence type="ECO:0000256" key="2">
    <source>
        <dbReference type="ARBA" id="ARBA00004922"/>
    </source>
</evidence>
<evidence type="ECO:0000256" key="9">
    <source>
        <dbReference type="ARBA" id="ARBA00022989"/>
    </source>
</evidence>
<feature type="domain" description="ALG11 mannosyltransferase N-terminal" evidence="14">
    <location>
        <begin position="55"/>
        <end position="261"/>
    </location>
</feature>
<comment type="function">
    <text evidence="12">GDP-Man:Man(3)GlcNAc(2)-PP-Dol alpha-1,2-mannosyltransferase that operates in the biosynthetic pathway of dolichol-linked oligosaccharides, the glycan precursors employed in protein asparagine (N)-glycosylation. The assembly of dolichol-linked oligosaccharides begins on the cytosolic side of the endoplasmic reticulum membrane and finishes in its lumen. The sequential addition of sugars to dolichol pyrophosphate produces dolichol-linked oligosaccharides containing fourteen sugars, including two GlcNAcs, nine mannoses and three glucoses. Once assembled, the oligosaccharide is transferred from the lipid to nascent proteins by oligosaccharyltransferases. Catalyzes, on the cytoplasmic face of the endoplasmic reticulum, the addition of the fourth and fifth mannose residues to the dolichol-linked oligosaccharide chain, to produce Man(5)GlcNAc(2)-PP-dolichol core oligosaccharide.</text>
</comment>
<keyword evidence="9" id="KW-1133">Transmembrane helix</keyword>
<dbReference type="FunFam" id="3.40.50.2000:FF:000256">
    <property type="entry name" value="GDP-Man:Man(3)GlcNAc(2)-PP-Dol alpha-1,2-mannosyltransferase"/>
    <property type="match status" value="1"/>
</dbReference>
<dbReference type="GO" id="GO:0005789">
    <property type="term" value="C:endoplasmic reticulum membrane"/>
    <property type="evidence" value="ECO:0007669"/>
    <property type="project" value="UniProtKB-SubCell"/>
</dbReference>
<evidence type="ECO:0000313" key="16">
    <source>
        <dbReference type="Proteomes" id="UP001209540"/>
    </source>
</evidence>
<dbReference type="Pfam" id="PF15924">
    <property type="entry name" value="ALG11_N"/>
    <property type="match status" value="1"/>
</dbReference>
<proteinExistence type="inferred from homology"/>
<evidence type="ECO:0000313" key="15">
    <source>
        <dbReference type="EMBL" id="KAI9275472.1"/>
    </source>
</evidence>
<reference evidence="15" key="1">
    <citation type="journal article" date="2022" name="IScience">
        <title>Evolution of zygomycete secretomes and the origins of terrestrial fungal ecologies.</title>
        <authorList>
            <person name="Chang Y."/>
            <person name="Wang Y."/>
            <person name="Mondo S."/>
            <person name="Ahrendt S."/>
            <person name="Andreopoulos W."/>
            <person name="Barry K."/>
            <person name="Beard J."/>
            <person name="Benny G.L."/>
            <person name="Blankenship S."/>
            <person name="Bonito G."/>
            <person name="Cuomo C."/>
            <person name="Desiro A."/>
            <person name="Gervers K.A."/>
            <person name="Hundley H."/>
            <person name="Kuo A."/>
            <person name="LaButti K."/>
            <person name="Lang B.F."/>
            <person name="Lipzen A."/>
            <person name="O'Donnell K."/>
            <person name="Pangilinan J."/>
            <person name="Reynolds N."/>
            <person name="Sandor L."/>
            <person name="Smith M.E."/>
            <person name="Tsang A."/>
            <person name="Grigoriev I.V."/>
            <person name="Stajich J.E."/>
            <person name="Spatafora J.W."/>
        </authorList>
    </citation>
    <scope>NUCLEOTIDE SEQUENCE</scope>
    <source>
        <strain evidence="15">RSA 2281</strain>
    </source>
</reference>
<organism evidence="15 16">
    <name type="scientific">Phascolomyces articulosus</name>
    <dbReference type="NCBI Taxonomy" id="60185"/>
    <lineage>
        <taxon>Eukaryota</taxon>
        <taxon>Fungi</taxon>
        <taxon>Fungi incertae sedis</taxon>
        <taxon>Mucoromycota</taxon>
        <taxon>Mucoromycotina</taxon>
        <taxon>Mucoromycetes</taxon>
        <taxon>Mucorales</taxon>
        <taxon>Lichtheimiaceae</taxon>
        <taxon>Phascolomyces</taxon>
    </lineage>
</organism>
<keyword evidence="5 12" id="KW-0328">Glycosyltransferase</keyword>
<evidence type="ECO:0000256" key="8">
    <source>
        <dbReference type="ARBA" id="ARBA00022824"/>
    </source>
</evidence>
<comment type="similarity">
    <text evidence="12">Belongs to the glycosyltransferase group 1 family. Glycosyltransferase 4 subfamily.</text>
</comment>
<evidence type="ECO:0000256" key="1">
    <source>
        <dbReference type="ARBA" id="ARBA00004389"/>
    </source>
</evidence>
<evidence type="ECO:0000256" key="12">
    <source>
        <dbReference type="RuleBase" id="RU367051"/>
    </source>
</evidence>
<evidence type="ECO:0000256" key="6">
    <source>
        <dbReference type="ARBA" id="ARBA00022679"/>
    </source>
</evidence>
<gene>
    <name evidence="15" type="ORF">BDA99DRAFT_495564</name>
</gene>
<evidence type="ECO:0000256" key="11">
    <source>
        <dbReference type="ARBA" id="ARBA00045065"/>
    </source>
</evidence>
<keyword evidence="16" id="KW-1185">Reference proteome</keyword>
<dbReference type="AlphaFoldDB" id="A0AAD5K9D4"/>
<evidence type="ECO:0000259" key="14">
    <source>
        <dbReference type="Pfam" id="PF15924"/>
    </source>
</evidence>
<dbReference type="EC" id="2.4.1.131" evidence="3 12"/>
<evidence type="ECO:0000256" key="10">
    <source>
        <dbReference type="ARBA" id="ARBA00023136"/>
    </source>
</evidence>
<dbReference type="InterPro" id="IPR001296">
    <property type="entry name" value="Glyco_trans_1"/>
</dbReference>
<feature type="domain" description="Glycosyl transferase family 1" evidence="13">
    <location>
        <begin position="284"/>
        <end position="455"/>
    </location>
</feature>
<dbReference type="SUPFAM" id="SSF53756">
    <property type="entry name" value="UDP-Glycosyltransferase/glycogen phosphorylase"/>
    <property type="match status" value="1"/>
</dbReference>
<keyword evidence="6 12" id="KW-0808">Transferase</keyword>
<comment type="pathway">
    <text evidence="2 12">Protein modification; protein glycosylation.</text>
</comment>
<keyword evidence="7" id="KW-0812">Transmembrane</keyword>
<comment type="subcellular location">
    <subcellularLocation>
        <location evidence="1">Endoplasmic reticulum membrane</location>
        <topology evidence="1">Single-pass membrane protein</topology>
    </subcellularLocation>
</comment>
<dbReference type="Proteomes" id="UP001209540">
    <property type="component" value="Unassembled WGS sequence"/>
</dbReference>
<reference evidence="15" key="2">
    <citation type="submission" date="2023-02" db="EMBL/GenBank/DDBJ databases">
        <authorList>
            <consortium name="DOE Joint Genome Institute"/>
            <person name="Mondo S.J."/>
            <person name="Chang Y."/>
            <person name="Wang Y."/>
            <person name="Ahrendt S."/>
            <person name="Andreopoulos W."/>
            <person name="Barry K."/>
            <person name="Beard J."/>
            <person name="Benny G.L."/>
            <person name="Blankenship S."/>
            <person name="Bonito G."/>
            <person name="Cuomo C."/>
            <person name="Desiro A."/>
            <person name="Gervers K.A."/>
            <person name="Hundley H."/>
            <person name="Kuo A."/>
            <person name="LaButti K."/>
            <person name="Lang B.F."/>
            <person name="Lipzen A."/>
            <person name="O'Donnell K."/>
            <person name="Pangilinan J."/>
            <person name="Reynolds N."/>
            <person name="Sandor L."/>
            <person name="Smith M.W."/>
            <person name="Tsang A."/>
            <person name="Grigoriev I.V."/>
            <person name="Stajich J.E."/>
            <person name="Spatafora J.W."/>
        </authorList>
    </citation>
    <scope>NUCLEOTIDE SEQUENCE</scope>
    <source>
        <strain evidence="15">RSA 2281</strain>
    </source>
</reference>
<evidence type="ECO:0000256" key="7">
    <source>
        <dbReference type="ARBA" id="ARBA00022692"/>
    </source>
</evidence>
<comment type="caution">
    <text evidence="15">The sequence shown here is derived from an EMBL/GenBank/DDBJ whole genome shotgun (WGS) entry which is preliminary data.</text>
</comment>
<dbReference type="EMBL" id="JAIXMP010000003">
    <property type="protein sequence ID" value="KAI9275472.1"/>
    <property type="molecule type" value="Genomic_DNA"/>
</dbReference>
<keyword evidence="8 12" id="KW-0256">Endoplasmic reticulum</keyword>
<evidence type="ECO:0000256" key="5">
    <source>
        <dbReference type="ARBA" id="ARBA00022676"/>
    </source>
</evidence>
<dbReference type="PANTHER" id="PTHR45919">
    <property type="entry name" value="GDP-MAN:MAN(3)GLCNAC(2)-PP-DOL ALPHA-1,2-MANNOSYLTRANSFERASE"/>
    <property type="match status" value="1"/>
</dbReference>
<dbReference type="Pfam" id="PF00534">
    <property type="entry name" value="Glycos_transf_1"/>
    <property type="match status" value="1"/>
</dbReference>
<evidence type="ECO:0000259" key="13">
    <source>
        <dbReference type="Pfam" id="PF00534"/>
    </source>
</evidence>
<dbReference type="Gene3D" id="3.40.50.2000">
    <property type="entry name" value="Glycogen Phosphorylase B"/>
    <property type="match status" value="1"/>
</dbReference>
<comment type="catalytic activity">
    <reaction evidence="11 12">
        <text>an alpha-D-Man-(1-&gt;3)-[alpha-D-Man-(1-&gt;6)]-beta-D-Man-(1-&gt;4)-beta-D-GlcNAc-(1-&gt;4)-alpha-D-GlcNAc-diphospho-di-trans,poly-cis-dolichol + 2 GDP-alpha-D-mannose = an alpha-D-Man-(1-&gt;2)-alpha-D-Man-(1-&gt;2)-alpha-D-Man-(1-&gt;3)-[alpha-D-Man-(1-&gt;6)]-beta-D-Man-(1-&gt;4)-beta-D-GlcNAc-(1-&gt;4)-alpha-D-GlcNAc-diphospho-di-trans,poly-cis-dolichol + 2 GDP + 2 H(+)</text>
        <dbReference type="Rhea" id="RHEA:29523"/>
        <dbReference type="Rhea" id="RHEA-COMP:19515"/>
        <dbReference type="Rhea" id="RHEA-COMP:19516"/>
        <dbReference type="ChEBI" id="CHEBI:15378"/>
        <dbReference type="ChEBI" id="CHEBI:57527"/>
        <dbReference type="ChEBI" id="CHEBI:58189"/>
        <dbReference type="ChEBI" id="CHEBI:132511"/>
        <dbReference type="ChEBI" id="CHEBI:132515"/>
        <dbReference type="EC" id="2.4.1.131"/>
    </reaction>
    <physiologicalReaction direction="left-to-right" evidence="11 12">
        <dbReference type="Rhea" id="RHEA:29524"/>
    </physiologicalReaction>
</comment>
<keyword evidence="10" id="KW-0472">Membrane</keyword>
<sequence>MALSFWITTTLVSIWLIYRFLRLRTLNNVEVNRQRLIQDLRGGEPLVDGESPPIFLGFFHPYCNAGGGGERVLWTAIRDVQKEYPHVICVVYTGDIDASKEQILFRVKNRFNIDLNPRTLSFVYLRTRYLVEDSRYPRFTLLLQSLSSIVLGYEAISKLVPDLYFDTMGYAFTYPLVHFLSHVKIATYTHYPTISSDMLQRVYERRRQYNNNSGFAQSAIWTYGKLMYYHMFAWVYGWCGSFAEIVMVNSTWTKGHVDKLWKTDSEIVYPPCDTERLNTLDLHNRAPKIISVAQFRPEKDHAMQIQALAKLFEKHPKWREEKDIELVMIGSCRNEGDEKRISDLRALAQDLDIDKYVRFEVNASFDTLVDYLGKGKIGLHTMWNEHFGIGVVEYMAAGLIPVAHNSAGPKLDIVTEYDGRPAGYLADSIDSFADCLDQALSLSEQEAIKMSSNARAAASDKFSEVAFTREMMRSLRKWLT</sequence>